<evidence type="ECO:0000313" key="2">
    <source>
        <dbReference type="EMBL" id="KAB5545312.1"/>
    </source>
</evidence>
<dbReference type="EMBL" id="VDCV01000008">
    <property type="protein sequence ID" value="KAB5545312.1"/>
    <property type="molecule type" value="Genomic_DNA"/>
</dbReference>
<gene>
    <name evidence="2" type="ORF">DKX38_013424</name>
</gene>
<accession>A0A5N5LRV5</accession>
<comment type="caution">
    <text evidence="2">The sequence shown here is derived from an EMBL/GenBank/DDBJ whole genome shotgun (WGS) entry which is preliminary data.</text>
</comment>
<dbReference type="AlphaFoldDB" id="A0A5N5LRV5"/>
<reference evidence="3" key="1">
    <citation type="journal article" date="2019" name="Gigascience">
        <title>De novo genome assembly of the endangered Acer yangbiense, a plant species with extremely small populations endemic to Yunnan Province, China.</title>
        <authorList>
            <person name="Yang J."/>
            <person name="Wariss H.M."/>
            <person name="Tao L."/>
            <person name="Zhang R."/>
            <person name="Yun Q."/>
            <person name="Hollingsworth P."/>
            <person name="Dao Z."/>
            <person name="Luo G."/>
            <person name="Guo H."/>
            <person name="Ma Y."/>
            <person name="Sun W."/>
        </authorList>
    </citation>
    <scope>NUCLEOTIDE SEQUENCE [LARGE SCALE GENOMIC DNA]</scope>
    <source>
        <strain evidence="3">cv. br00</strain>
    </source>
</reference>
<keyword evidence="1" id="KW-0812">Transmembrane</keyword>
<protein>
    <submittedName>
        <fullName evidence="2">Uncharacterized protein</fullName>
    </submittedName>
</protein>
<dbReference type="Proteomes" id="UP000326939">
    <property type="component" value="Chromosome 8"/>
</dbReference>
<feature type="transmembrane region" description="Helical" evidence="1">
    <location>
        <begin position="246"/>
        <end position="275"/>
    </location>
</feature>
<proteinExistence type="predicted"/>
<dbReference type="PANTHER" id="PTHR31286:SF168">
    <property type="entry name" value="DUF4283 DOMAIN-CONTAINING PROTEIN"/>
    <property type="match status" value="1"/>
</dbReference>
<dbReference type="InterPro" id="IPR040256">
    <property type="entry name" value="At4g02000-like"/>
</dbReference>
<evidence type="ECO:0000256" key="1">
    <source>
        <dbReference type="SAM" id="Phobius"/>
    </source>
</evidence>
<evidence type="ECO:0000313" key="3">
    <source>
        <dbReference type="Proteomes" id="UP000326939"/>
    </source>
</evidence>
<sequence length="340" mass="37643">MDGRHATKQRKLEPMFKANYNRWLGRENPSRPLSLPGVSPPCSTWKSWFCLTSVDDSRDPGLSYAPLLQIYALTVLEIDNPMAPAFPAVWGCNAMPSLHDSSWLIFCLNSFEAMLKVLGDSPHSIKGKPLVVQSMPLYFDFSPPVLVYAPVWVRLPNLLLECWTPECMSKICSVLGMPLHMDTHTIKMTRPSFARIMVELDLTGMIAPPVNHIGFEVTPPMNITDAIPLDGFPNAKPVVTLSPINIGLLLLLLPGSMFPYMLPVIIFVSLLFPVVHYKDDFCARGTNDTNPWPPKAGRMKPLSNFLSYGGLCEKGCSKAFLCRLDGAHCSGSGCLLNLVH</sequence>
<keyword evidence="1" id="KW-0472">Membrane</keyword>
<keyword evidence="3" id="KW-1185">Reference proteome</keyword>
<organism evidence="2 3">
    <name type="scientific">Salix brachista</name>
    <dbReference type="NCBI Taxonomy" id="2182728"/>
    <lineage>
        <taxon>Eukaryota</taxon>
        <taxon>Viridiplantae</taxon>
        <taxon>Streptophyta</taxon>
        <taxon>Embryophyta</taxon>
        <taxon>Tracheophyta</taxon>
        <taxon>Spermatophyta</taxon>
        <taxon>Magnoliopsida</taxon>
        <taxon>eudicotyledons</taxon>
        <taxon>Gunneridae</taxon>
        <taxon>Pentapetalae</taxon>
        <taxon>rosids</taxon>
        <taxon>fabids</taxon>
        <taxon>Malpighiales</taxon>
        <taxon>Salicaceae</taxon>
        <taxon>Saliceae</taxon>
        <taxon>Salix</taxon>
    </lineage>
</organism>
<name>A0A5N5LRV5_9ROSI</name>
<dbReference type="PANTHER" id="PTHR31286">
    <property type="entry name" value="GLYCINE-RICH CELL WALL STRUCTURAL PROTEIN 1.8-LIKE"/>
    <property type="match status" value="1"/>
</dbReference>
<keyword evidence="1" id="KW-1133">Transmembrane helix</keyword>